<feature type="region of interest" description="Disordered" evidence="1">
    <location>
        <begin position="242"/>
        <end position="317"/>
    </location>
</feature>
<feature type="compositionally biased region" description="Low complexity" evidence="1">
    <location>
        <begin position="127"/>
        <end position="140"/>
    </location>
</feature>
<evidence type="ECO:0000313" key="3">
    <source>
        <dbReference type="Proteomes" id="UP000070544"/>
    </source>
</evidence>
<dbReference type="Proteomes" id="UP000070544">
    <property type="component" value="Unassembled WGS sequence"/>
</dbReference>
<gene>
    <name evidence="2" type="ORF">M427DRAFT_150386</name>
</gene>
<reference evidence="2 3" key="1">
    <citation type="journal article" date="2015" name="Genome Biol. Evol.">
        <title>Phylogenomic analyses indicate that early fungi evolved digesting cell walls of algal ancestors of land plants.</title>
        <authorList>
            <person name="Chang Y."/>
            <person name="Wang S."/>
            <person name="Sekimoto S."/>
            <person name="Aerts A.L."/>
            <person name="Choi C."/>
            <person name="Clum A."/>
            <person name="LaButti K.M."/>
            <person name="Lindquist E.A."/>
            <person name="Yee Ngan C."/>
            <person name="Ohm R.A."/>
            <person name="Salamov A.A."/>
            <person name="Grigoriev I.V."/>
            <person name="Spatafora J.W."/>
            <person name="Berbee M.L."/>
        </authorList>
    </citation>
    <scope>NUCLEOTIDE SEQUENCE [LARGE SCALE GENOMIC DNA]</scope>
    <source>
        <strain evidence="2 3">JEL478</strain>
    </source>
</reference>
<dbReference type="AlphaFoldDB" id="A0A138ZWB0"/>
<evidence type="ECO:0000256" key="1">
    <source>
        <dbReference type="SAM" id="MobiDB-lite"/>
    </source>
</evidence>
<evidence type="ECO:0000313" key="2">
    <source>
        <dbReference type="EMBL" id="KXS08800.1"/>
    </source>
</evidence>
<dbReference type="OrthoDB" id="10478996at2759"/>
<dbReference type="EMBL" id="KQ965980">
    <property type="protein sequence ID" value="KXS08800.1"/>
    <property type="molecule type" value="Genomic_DNA"/>
</dbReference>
<organism evidence="2 3">
    <name type="scientific">Gonapodya prolifera (strain JEL478)</name>
    <name type="common">Monoblepharis prolifera</name>
    <dbReference type="NCBI Taxonomy" id="1344416"/>
    <lineage>
        <taxon>Eukaryota</taxon>
        <taxon>Fungi</taxon>
        <taxon>Fungi incertae sedis</taxon>
        <taxon>Chytridiomycota</taxon>
        <taxon>Chytridiomycota incertae sedis</taxon>
        <taxon>Monoblepharidomycetes</taxon>
        <taxon>Monoblepharidales</taxon>
        <taxon>Gonapodyaceae</taxon>
        <taxon>Gonapodya</taxon>
    </lineage>
</organism>
<feature type="compositionally biased region" description="Polar residues" evidence="1">
    <location>
        <begin position="141"/>
        <end position="150"/>
    </location>
</feature>
<accession>A0A138ZWB0</accession>
<proteinExistence type="predicted"/>
<keyword evidence="3" id="KW-1185">Reference proteome</keyword>
<name>A0A138ZWB0_GONPJ</name>
<sequence length="317" mass="33397">MVSQPIVARDACEDHLLTPSVDVIKVLVAHGAVVEDRHLEAARKLADREILEVLAEGKANPVKVAQRTAATPPPIWTSRVIAANMRDPNEYRPASPAAEANGYVNGAGPNGSLSRSNSIAGTPAGMTSSSSLSTLSRSSSINGVSSTSAPPAQHPLTPRVPIPTNMNFKPLPQQPPPVTSISSTDPDFLQRQLRDALGTIGRLRQELDALRDQNTMLTGMLREKDEQEQRRRMSPHRVVHDAVVDQRRSQDSGLGSPVDGAGSGTGKGFPFPGATSFSVSKASAPFATGATQAMTSGPAGADRRGWGTPGTPVQRKG</sequence>
<feature type="region of interest" description="Disordered" evidence="1">
    <location>
        <begin position="114"/>
        <end position="185"/>
    </location>
</feature>
<protein>
    <submittedName>
        <fullName evidence="2">Uncharacterized protein</fullName>
    </submittedName>
</protein>